<dbReference type="EMBL" id="JSVC01000012">
    <property type="protein sequence ID" value="KIC94470.1"/>
    <property type="molecule type" value="Genomic_DNA"/>
</dbReference>
<keyword evidence="3" id="KW-0677">Repeat</keyword>
<feature type="transmembrane region" description="Helical" evidence="7">
    <location>
        <begin position="521"/>
        <end position="540"/>
    </location>
</feature>
<dbReference type="Pfam" id="PF13424">
    <property type="entry name" value="TPR_12"/>
    <property type="match status" value="1"/>
</dbReference>
<comment type="caution">
    <text evidence="8">The sequence shown here is derived from an EMBL/GenBank/DDBJ whole genome shotgun (WGS) entry which is preliminary data.</text>
</comment>
<keyword evidence="4 6" id="KW-0802">TPR repeat</keyword>
<dbReference type="STRING" id="1349421.OI18_11350"/>
<gene>
    <name evidence="8" type="ORF">OI18_11350</name>
</gene>
<keyword evidence="7" id="KW-0472">Membrane</keyword>
<feature type="transmembrane region" description="Helical" evidence="7">
    <location>
        <begin position="494"/>
        <end position="515"/>
    </location>
</feature>
<dbReference type="AlphaFoldDB" id="A0A0C1IJW7"/>
<dbReference type="InterPro" id="IPR051476">
    <property type="entry name" value="Bac_ResReg_Asp_Phosphatase"/>
</dbReference>
<comment type="subcellular location">
    <subcellularLocation>
        <location evidence="1">Cytoplasm</location>
    </subcellularLocation>
</comment>
<feature type="transmembrane region" description="Helical" evidence="7">
    <location>
        <begin position="462"/>
        <end position="482"/>
    </location>
</feature>
<proteinExistence type="inferred from homology"/>
<accession>A0A0C1IJW7</accession>
<keyword evidence="2" id="KW-0963">Cytoplasm</keyword>
<sequence length="587" mass="67499">MLFKVIFIFGLLICGFITNAQEEPDFKTYFLQQAALLEEVSKSQNSDKYAAILQDFERTYQHLKAADKPKYRTLFETSNAYFLYDLSRIFSLKNSKKVALDYLDKALRSGFIWDSLRFDEGLNNIRQESRYEAITTQLFQVQDCWARADKAKQGGMLDSMLYYGREGLRLTRMNMGQFPEDILILDMVNLAYLLWWAGDYPSSLETNFKALAKAEKLNDPFWMARAYNGIAMVYRNQGQYREAIGYFTRAEEVSKDLPDRSEYFSAVMDKGKSYEQLDILDSAYDYVQKWLTAKMAMEKTPDPFTRPDGSGGGEATLAIVYSKRGEEALATEYFRKAFQLNTEAKNFRLLARSYLEYAEHFDRYNESDSAIYYATKGYNLDQANNFLVYQIAASKLLSALYDSKRNSDSAYKYQKKMVILQDSLFNSERISRMQMLSLNEQLRQQQVKAEMAENAAARDRNIQYLLIAVVLVTGTVLFLLLSRSFITSAAVIKFLGVVGLLLVFEFINLLLHPYLDKMTQHSPVLMLLALAAIASMLVPLHHKLEKWTSDTLVEKNRKARLAKARKTIEVLSEKEDPAPLTLPADHP</sequence>
<evidence type="ECO:0000256" key="3">
    <source>
        <dbReference type="ARBA" id="ARBA00022737"/>
    </source>
</evidence>
<reference evidence="8 9" key="1">
    <citation type="submission" date="2014-11" db="EMBL/GenBank/DDBJ databases">
        <title>Genome sequence of Flavihumibacter solisilvae 3-3.</title>
        <authorList>
            <person name="Zhou G."/>
            <person name="Li M."/>
            <person name="Wang G."/>
        </authorList>
    </citation>
    <scope>NUCLEOTIDE SEQUENCE [LARGE SCALE GENOMIC DNA]</scope>
    <source>
        <strain evidence="8 9">3-3</strain>
    </source>
</reference>
<dbReference type="OrthoDB" id="9806995at2"/>
<evidence type="ECO:0000256" key="5">
    <source>
        <dbReference type="ARBA" id="ARBA00038253"/>
    </source>
</evidence>
<dbReference type="InterPro" id="IPR011990">
    <property type="entry name" value="TPR-like_helical_dom_sf"/>
</dbReference>
<dbReference type="PANTHER" id="PTHR46630">
    <property type="entry name" value="TETRATRICOPEPTIDE REPEAT PROTEIN 29"/>
    <property type="match status" value="1"/>
</dbReference>
<dbReference type="Proteomes" id="UP000031408">
    <property type="component" value="Unassembled WGS sequence"/>
</dbReference>
<dbReference type="PROSITE" id="PS50005">
    <property type="entry name" value="TPR"/>
    <property type="match status" value="1"/>
</dbReference>
<name>A0A0C1IJW7_9BACT</name>
<dbReference type="SMART" id="SM00028">
    <property type="entry name" value="TPR"/>
    <property type="match status" value="3"/>
</dbReference>
<evidence type="ECO:0000256" key="4">
    <source>
        <dbReference type="ARBA" id="ARBA00022803"/>
    </source>
</evidence>
<protein>
    <recommendedName>
        <fullName evidence="10">Tetratricopeptide repeat protein</fullName>
    </recommendedName>
</protein>
<dbReference type="SUPFAM" id="SSF48452">
    <property type="entry name" value="TPR-like"/>
    <property type="match status" value="2"/>
</dbReference>
<dbReference type="RefSeq" id="WP_039139970.1">
    <property type="nucleotide sequence ID" value="NZ_JSVC01000012.1"/>
</dbReference>
<dbReference type="PANTHER" id="PTHR46630:SF1">
    <property type="entry name" value="TETRATRICOPEPTIDE REPEAT PROTEIN 29"/>
    <property type="match status" value="1"/>
</dbReference>
<evidence type="ECO:0000256" key="7">
    <source>
        <dbReference type="SAM" id="Phobius"/>
    </source>
</evidence>
<dbReference type="Gene3D" id="1.25.40.10">
    <property type="entry name" value="Tetratricopeptide repeat domain"/>
    <property type="match status" value="2"/>
</dbReference>
<keyword evidence="7" id="KW-0812">Transmembrane</keyword>
<keyword evidence="7" id="KW-1133">Transmembrane helix</keyword>
<organism evidence="8 9">
    <name type="scientific">Flavihumibacter solisilvae</name>
    <dbReference type="NCBI Taxonomy" id="1349421"/>
    <lineage>
        <taxon>Bacteria</taxon>
        <taxon>Pseudomonadati</taxon>
        <taxon>Bacteroidota</taxon>
        <taxon>Chitinophagia</taxon>
        <taxon>Chitinophagales</taxon>
        <taxon>Chitinophagaceae</taxon>
        <taxon>Flavihumibacter</taxon>
    </lineage>
</organism>
<evidence type="ECO:0000256" key="1">
    <source>
        <dbReference type="ARBA" id="ARBA00004496"/>
    </source>
</evidence>
<evidence type="ECO:0000256" key="6">
    <source>
        <dbReference type="PROSITE-ProRule" id="PRU00339"/>
    </source>
</evidence>
<evidence type="ECO:0008006" key="10">
    <source>
        <dbReference type="Google" id="ProtNLM"/>
    </source>
</evidence>
<evidence type="ECO:0000256" key="2">
    <source>
        <dbReference type="ARBA" id="ARBA00022490"/>
    </source>
</evidence>
<evidence type="ECO:0000313" key="8">
    <source>
        <dbReference type="EMBL" id="KIC94470.1"/>
    </source>
</evidence>
<keyword evidence="9" id="KW-1185">Reference proteome</keyword>
<dbReference type="GO" id="GO:0005737">
    <property type="term" value="C:cytoplasm"/>
    <property type="evidence" value="ECO:0007669"/>
    <property type="project" value="UniProtKB-SubCell"/>
</dbReference>
<dbReference type="InterPro" id="IPR019734">
    <property type="entry name" value="TPR_rpt"/>
</dbReference>
<evidence type="ECO:0000313" key="9">
    <source>
        <dbReference type="Proteomes" id="UP000031408"/>
    </source>
</evidence>
<feature type="repeat" description="TPR" evidence="6">
    <location>
        <begin position="224"/>
        <end position="257"/>
    </location>
</feature>
<comment type="similarity">
    <text evidence="5">Belongs to the Rap family.</text>
</comment>